<comment type="caution">
    <text evidence="2">The sequence shown here is derived from an EMBL/GenBank/DDBJ whole genome shotgun (WGS) entry which is preliminary data.</text>
</comment>
<evidence type="ECO:0000313" key="3">
    <source>
        <dbReference type="Proteomes" id="UP000824120"/>
    </source>
</evidence>
<reference evidence="2 3" key="1">
    <citation type="submission" date="2020-09" db="EMBL/GenBank/DDBJ databases">
        <title>De no assembly of potato wild relative species, Solanum commersonii.</title>
        <authorList>
            <person name="Cho K."/>
        </authorList>
    </citation>
    <scope>NUCLEOTIDE SEQUENCE [LARGE SCALE GENOMIC DNA]</scope>
    <source>
        <strain evidence="2">LZ3.2</strain>
        <tissue evidence="2">Leaf</tissue>
    </source>
</reference>
<evidence type="ECO:0000256" key="1">
    <source>
        <dbReference type="SAM" id="MobiDB-lite"/>
    </source>
</evidence>
<keyword evidence="3" id="KW-1185">Reference proteome</keyword>
<dbReference type="Proteomes" id="UP000824120">
    <property type="component" value="Chromosome 8"/>
</dbReference>
<feature type="non-terminal residue" evidence="2">
    <location>
        <position position="1"/>
    </location>
</feature>
<dbReference type="EMBL" id="JACXVP010000008">
    <property type="protein sequence ID" value="KAG5591566.1"/>
    <property type="molecule type" value="Genomic_DNA"/>
</dbReference>
<feature type="region of interest" description="Disordered" evidence="1">
    <location>
        <begin position="198"/>
        <end position="241"/>
    </location>
</feature>
<feature type="compositionally biased region" description="Low complexity" evidence="1">
    <location>
        <begin position="112"/>
        <end position="127"/>
    </location>
</feature>
<dbReference type="PANTHER" id="PTHR34222:SF89">
    <property type="match status" value="1"/>
</dbReference>
<sequence length="241" mass="26215">MSKTRPHSSSSYDPNAFCDYCNRTSHTQAVCYQLHGYPPGYERKKRGLVNNYQGRGRFNNDRRTHPTAHNVVSEFDQGSRQHDLVDYHKGMNVLHEQYNHILHMLGQSNLQGSTEGGSASTSTSHSSANLAQDTYSSTGTATALTISTTNSGCIDSGATNHMTPHSDLDMLFRETIFPFATPSSNAWQLFPPIAVPPDPSPIFPAPSADSVIPTGSVAQPSVSPPTAPPMRRSQRSSKAPL</sequence>
<feature type="region of interest" description="Disordered" evidence="1">
    <location>
        <begin position="109"/>
        <end position="130"/>
    </location>
</feature>
<dbReference type="PANTHER" id="PTHR34222">
    <property type="entry name" value="GAG_PRE-INTEGRS DOMAIN-CONTAINING PROTEIN"/>
    <property type="match status" value="1"/>
</dbReference>
<name>A0A9J5XXG1_SOLCO</name>
<gene>
    <name evidence="2" type="ORF">H5410_042080</name>
</gene>
<dbReference type="OrthoDB" id="1320385at2759"/>
<dbReference type="AlphaFoldDB" id="A0A9J5XXG1"/>
<evidence type="ECO:0000313" key="2">
    <source>
        <dbReference type="EMBL" id="KAG5591566.1"/>
    </source>
</evidence>
<organism evidence="2 3">
    <name type="scientific">Solanum commersonii</name>
    <name type="common">Commerson's wild potato</name>
    <name type="synonym">Commerson's nightshade</name>
    <dbReference type="NCBI Taxonomy" id="4109"/>
    <lineage>
        <taxon>Eukaryota</taxon>
        <taxon>Viridiplantae</taxon>
        <taxon>Streptophyta</taxon>
        <taxon>Embryophyta</taxon>
        <taxon>Tracheophyta</taxon>
        <taxon>Spermatophyta</taxon>
        <taxon>Magnoliopsida</taxon>
        <taxon>eudicotyledons</taxon>
        <taxon>Gunneridae</taxon>
        <taxon>Pentapetalae</taxon>
        <taxon>asterids</taxon>
        <taxon>lamiids</taxon>
        <taxon>Solanales</taxon>
        <taxon>Solanaceae</taxon>
        <taxon>Solanoideae</taxon>
        <taxon>Solaneae</taxon>
        <taxon>Solanum</taxon>
    </lineage>
</organism>
<protein>
    <submittedName>
        <fullName evidence="2">Uncharacterized protein</fullName>
    </submittedName>
</protein>
<accession>A0A9J5XXG1</accession>
<proteinExistence type="predicted"/>